<evidence type="ECO:0000256" key="2">
    <source>
        <dbReference type="SAM" id="Phobius"/>
    </source>
</evidence>
<dbReference type="AlphaFoldDB" id="A0A2W5EV60"/>
<organism evidence="3 4">
    <name type="scientific">Pseudopedobacter saltans</name>
    <dbReference type="NCBI Taxonomy" id="151895"/>
    <lineage>
        <taxon>Bacteria</taxon>
        <taxon>Pseudomonadati</taxon>
        <taxon>Bacteroidota</taxon>
        <taxon>Sphingobacteriia</taxon>
        <taxon>Sphingobacteriales</taxon>
        <taxon>Sphingobacteriaceae</taxon>
        <taxon>Pseudopedobacter</taxon>
    </lineage>
</organism>
<evidence type="ECO:0000313" key="3">
    <source>
        <dbReference type="EMBL" id="PZP47901.1"/>
    </source>
</evidence>
<keyword evidence="1" id="KW-0175">Coiled coil</keyword>
<gene>
    <name evidence="3" type="ORF">DI598_10565</name>
</gene>
<sequence>MNNTEIEMVLQELLRDIQTIKSEIRQTSTSSKDGNENIVNRQLESILKEMGKLNDSVKTMAQKTSLDVPKIDYAPILRFEEKLKELERIQSLPPHVQIVSHEHSFKNWRWLIVLFLFMGLSVLFGWYALDNYYEAKGLKVKYEFVRKEVPEHIRQLDSVYQVKPEWVEKFLISKFNRTQGKKQNKDKKRFNK</sequence>
<feature type="transmembrane region" description="Helical" evidence="2">
    <location>
        <begin position="110"/>
        <end position="129"/>
    </location>
</feature>
<keyword evidence="2" id="KW-0472">Membrane</keyword>
<feature type="coiled-coil region" evidence="1">
    <location>
        <begin position="3"/>
        <end position="30"/>
    </location>
</feature>
<dbReference type="EMBL" id="QFOI01000178">
    <property type="protein sequence ID" value="PZP47901.1"/>
    <property type="molecule type" value="Genomic_DNA"/>
</dbReference>
<proteinExistence type="predicted"/>
<accession>A0A2W5EV60</accession>
<evidence type="ECO:0000256" key="1">
    <source>
        <dbReference type="SAM" id="Coils"/>
    </source>
</evidence>
<name>A0A2W5EV60_9SPHI</name>
<protein>
    <submittedName>
        <fullName evidence="3">Uncharacterized protein</fullName>
    </submittedName>
</protein>
<comment type="caution">
    <text evidence="3">The sequence shown here is derived from an EMBL/GenBank/DDBJ whole genome shotgun (WGS) entry which is preliminary data.</text>
</comment>
<dbReference type="Proteomes" id="UP000249645">
    <property type="component" value="Unassembled WGS sequence"/>
</dbReference>
<keyword evidence="2" id="KW-1133">Transmembrane helix</keyword>
<evidence type="ECO:0000313" key="4">
    <source>
        <dbReference type="Proteomes" id="UP000249645"/>
    </source>
</evidence>
<reference evidence="3 4" key="1">
    <citation type="submission" date="2017-11" db="EMBL/GenBank/DDBJ databases">
        <title>Infants hospitalized years apart are colonized by the same room-sourced microbial strains.</title>
        <authorList>
            <person name="Brooks B."/>
            <person name="Olm M.R."/>
            <person name="Firek B.A."/>
            <person name="Baker R."/>
            <person name="Thomas B.C."/>
            <person name="Morowitz M.J."/>
            <person name="Banfield J.F."/>
        </authorList>
    </citation>
    <scope>NUCLEOTIDE SEQUENCE [LARGE SCALE GENOMIC DNA]</scope>
    <source>
        <strain evidence="3">S2_009_000_R2_76</strain>
    </source>
</reference>
<keyword evidence="2" id="KW-0812">Transmembrane</keyword>